<gene>
    <name evidence="1" type="ORF">ADINL_2424</name>
</gene>
<proteinExistence type="predicted"/>
<organism evidence="1 2">
    <name type="scientific">Nitrincola lacisaponensis</name>
    <dbReference type="NCBI Taxonomy" id="267850"/>
    <lineage>
        <taxon>Bacteria</taxon>
        <taxon>Pseudomonadati</taxon>
        <taxon>Pseudomonadota</taxon>
        <taxon>Gammaproteobacteria</taxon>
        <taxon>Oceanospirillales</taxon>
        <taxon>Oceanospirillaceae</taxon>
        <taxon>Nitrincola</taxon>
    </lineage>
</organism>
<keyword evidence="2" id="KW-1185">Reference proteome</keyword>
<name>A0A063Y2A5_9GAMM</name>
<dbReference type="Proteomes" id="UP000027318">
    <property type="component" value="Unassembled WGS sequence"/>
</dbReference>
<accession>A0A063Y2A5</accession>
<protein>
    <submittedName>
        <fullName evidence="1">Uncharacterized protein</fullName>
    </submittedName>
</protein>
<evidence type="ECO:0000313" key="2">
    <source>
        <dbReference type="Proteomes" id="UP000027318"/>
    </source>
</evidence>
<sequence>MAAGVRLKAGQRGINLSDMARAQALFEHDQQGQVSLSMPSTGLHYVCRFDNTRAHQHRAFQLRQQQKWQSQAYEASVQLDNARAVPAHLLSVTFSDAGQLCISTPEGDRLSDADLAKLCADQPDLVRLWLEQEAAEVNGVLSEYLQLHSETPKPDSQMPSYVPAPFVEPEPQRPDPLKLPAEPVYPQPPAIRFWHRLVPGRQQQMVRAHQQAVHEWQTSKLRWKAETHQAKSASDRARQRYKAYASVWKARKLAHDTEQQVYAEQFATLLLNDESVMTEVLMAELDQLDWPRQTLIDFQLNLDSRCVWLDLDLPTVDLISPKMAQVAAQGQMLHVRDKPAIQRQREYARHLHASLVRVMGVLFASLPAIDQVVVSGYTPRINPDTGFEQDDYLISVRASRQAFSALDFTQLDQQEPQAILEQFELRREYSETEGFKAIDPFHPE</sequence>
<reference evidence="1 2" key="1">
    <citation type="journal article" date="2005" name="Int. J. Syst. Evol. Microbiol.">
        <title>Nitrincola lacisaponensis gen. nov., sp. nov., a novel alkaliphilic bacterium isolated from an alkaline, saline lake.</title>
        <authorList>
            <person name="Dimitriu P.A."/>
            <person name="Shukla S.K."/>
            <person name="Conradt J."/>
            <person name="Marquez M.C."/>
            <person name="Ventosa A."/>
            <person name="Maglia A."/>
            <person name="Peyton B.M."/>
            <person name="Pinkart H.C."/>
            <person name="Mormile M.R."/>
        </authorList>
    </citation>
    <scope>NUCLEOTIDE SEQUENCE [LARGE SCALE GENOMIC DNA]</scope>
    <source>
        <strain evidence="1 2">4CA</strain>
    </source>
</reference>
<comment type="caution">
    <text evidence="1">The sequence shown here is derived from an EMBL/GenBank/DDBJ whole genome shotgun (WGS) entry which is preliminary data.</text>
</comment>
<dbReference type="STRING" id="267850.ADINL_2424"/>
<evidence type="ECO:0000313" key="1">
    <source>
        <dbReference type="EMBL" id="KDE39295.1"/>
    </source>
</evidence>
<dbReference type="AlphaFoldDB" id="A0A063Y2A5"/>
<dbReference type="EMBL" id="JMSZ01000032">
    <property type="protein sequence ID" value="KDE39295.1"/>
    <property type="molecule type" value="Genomic_DNA"/>
</dbReference>